<dbReference type="OrthoDB" id="74764at2759"/>
<dbReference type="EMBL" id="SRPW01000082">
    <property type="protein sequence ID" value="KAG6017967.1"/>
    <property type="molecule type" value="Genomic_DNA"/>
</dbReference>
<organism evidence="2 3">
    <name type="scientific">Claviceps pusilla</name>
    <dbReference type="NCBI Taxonomy" id="123648"/>
    <lineage>
        <taxon>Eukaryota</taxon>
        <taxon>Fungi</taxon>
        <taxon>Dikarya</taxon>
        <taxon>Ascomycota</taxon>
        <taxon>Pezizomycotina</taxon>
        <taxon>Sordariomycetes</taxon>
        <taxon>Hypocreomycetidae</taxon>
        <taxon>Hypocreales</taxon>
        <taxon>Clavicipitaceae</taxon>
        <taxon>Claviceps</taxon>
    </lineage>
</organism>
<gene>
    <name evidence="2" type="ORF">E4U43_008094</name>
</gene>
<dbReference type="Pfam" id="PF09362">
    <property type="entry name" value="DUF1996"/>
    <property type="match status" value="1"/>
</dbReference>
<protein>
    <recommendedName>
        <fullName evidence="1">DUF1996 domain-containing protein</fullName>
    </recommendedName>
</protein>
<feature type="domain" description="DUF1996" evidence="1">
    <location>
        <begin position="1"/>
        <end position="62"/>
    </location>
</feature>
<accession>A0A9P7NGJ7</accession>
<keyword evidence="3" id="KW-1185">Reference proteome</keyword>
<name>A0A9P7NGJ7_9HYPO</name>
<sequence length="133" mass="14125">MAFPAIGDYNTGVCPESHPIAIYSVFLEFFYNTGAIQDFNRLVWSMGDATGYGLHGDFVNGWSNQTALELALSTCTGDKGVNDPNCSLNIGPNGPGRASLQSLEIPPAINEDVGFNNVLDTLPGDNPVTGQLD</sequence>
<dbReference type="AlphaFoldDB" id="A0A9P7NGJ7"/>
<dbReference type="InterPro" id="IPR018535">
    <property type="entry name" value="DUF1996"/>
</dbReference>
<comment type="caution">
    <text evidence="2">The sequence shown here is derived from an EMBL/GenBank/DDBJ whole genome shotgun (WGS) entry which is preliminary data.</text>
</comment>
<dbReference type="PANTHER" id="PTHR43662:SF3">
    <property type="entry name" value="DOMAIN PROTEIN, PUTATIVE (AFU_ORTHOLOGUE AFUA_6G11970)-RELATED"/>
    <property type="match status" value="1"/>
</dbReference>
<dbReference type="Proteomes" id="UP000748025">
    <property type="component" value="Unassembled WGS sequence"/>
</dbReference>
<evidence type="ECO:0000259" key="1">
    <source>
        <dbReference type="Pfam" id="PF09362"/>
    </source>
</evidence>
<evidence type="ECO:0000313" key="3">
    <source>
        <dbReference type="Proteomes" id="UP000748025"/>
    </source>
</evidence>
<dbReference type="PANTHER" id="PTHR43662">
    <property type="match status" value="1"/>
</dbReference>
<evidence type="ECO:0000313" key="2">
    <source>
        <dbReference type="EMBL" id="KAG6017967.1"/>
    </source>
</evidence>
<proteinExistence type="predicted"/>
<reference evidence="2" key="1">
    <citation type="journal article" date="2020" name="bioRxiv">
        <title>Whole genome comparisons of ergot fungi reveals the divergence and evolution of species within the genus Claviceps are the result of varying mechanisms driving genome evolution and host range expansion.</title>
        <authorList>
            <person name="Wyka S.A."/>
            <person name="Mondo S.J."/>
            <person name="Liu M."/>
            <person name="Dettman J."/>
            <person name="Nalam V."/>
            <person name="Broders K.D."/>
        </authorList>
    </citation>
    <scope>NUCLEOTIDE SEQUENCE</scope>
    <source>
        <strain evidence="2">CCC 602</strain>
    </source>
</reference>